<sequence length="434" mass="43048">MTDLLLVAVSDAFLDVGVILALVAVVVGLLGPRCQGVAALLQRRPSLGPVLGALLGITPGCSGALVVTPLFARGHVSLGTLVATLTATTGDSAWALWAGAPSAALVVHVVVLSLGIVLGLGIDALRARRPGLLSSCDVPPVPVLRPEPRVLVGAGAVAPSAATAAPLVDLRGPLPADAPATVPGSAIARRAGSTSLLRRWPVGEVLAEVAAVRAEISARRPRRTWPAPVRPAALGSVLVLFWTMTGAGTAVAVTGLTSPAVAGPELAWQRVVGLLGFVACAGVLLRRRALRTTGPAESTGVFAPAGSGLGRNLEAAAAQAAFVVLWVAGAYALLAVLGAVAGPAADSLRLTGLAAVVVGTLVGALPGCGFQIAWVGLYLDGAVDFPGLLANAVAQDGDALLPLVVLARRAAIGVTALTSVPALVLGGVAVVLVG</sequence>
<dbReference type="RefSeq" id="WP_340290582.1">
    <property type="nucleotide sequence ID" value="NZ_JBBEOI010000020.1"/>
</dbReference>
<proteinExistence type="predicted"/>
<dbReference type="InterPro" id="IPR021552">
    <property type="entry name" value="ArsP_2"/>
</dbReference>
<keyword evidence="1" id="KW-0472">Membrane</keyword>
<feature type="transmembrane region" description="Helical" evidence="1">
    <location>
        <begin position="320"/>
        <end position="341"/>
    </location>
</feature>
<dbReference type="Proteomes" id="UP001595685">
    <property type="component" value="Unassembled WGS sequence"/>
</dbReference>
<feature type="transmembrane region" description="Helical" evidence="1">
    <location>
        <begin position="267"/>
        <end position="285"/>
    </location>
</feature>
<keyword evidence="1" id="KW-1133">Transmembrane helix</keyword>
<feature type="transmembrane region" description="Helical" evidence="1">
    <location>
        <begin position="410"/>
        <end position="433"/>
    </location>
</feature>
<feature type="transmembrane region" description="Helical" evidence="1">
    <location>
        <begin position="92"/>
        <end position="120"/>
    </location>
</feature>
<protein>
    <submittedName>
        <fullName evidence="2">Manganese transporter</fullName>
    </submittedName>
</protein>
<organism evidence="2 3">
    <name type="scientific">Aquipuribacter hungaricus</name>
    <dbReference type="NCBI Taxonomy" id="545624"/>
    <lineage>
        <taxon>Bacteria</taxon>
        <taxon>Bacillati</taxon>
        <taxon>Actinomycetota</taxon>
        <taxon>Actinomycetes</taxon>
        <taxon>Micrococcales</taxon>
        <taxon>Intrasporangiaceae</taxon>
        <taxon>Aquipuribacter</taxon>
    </lineage>
</organism>
<dbReference type="EMBL" id="JBHRWW010000001">
    <property type="protein sequence ID" value="MFC3687228.1"/>
    <property type="molecule type" value="Genomic_DNA"/>
</dbReference>
<feature type="transmembrane region" description="Helical" evidence="1">
    <location>
        <begin position="12"/>
        <end position="30"/>
    </location>
</feature>
<evidence type="ECO:0000313" key="2">
    <source>
        <dbReference type="EMBL" id="MFC3687228.1"/>
    </source>
</evidence>
<feature type="transmembrane region" description="Helical" evidence="1">
    <location>
        <begin position="353"/>
        <end position="379"/>
    </location>
</feature>
<name>A0ABV7WBP1_9MICO</name>
<comment type="caution">
    <text evidence="2">The sequence shown here is derived from an EMBL/GenBank/DDBJ whole genome shotgun (WGS) entry which is preliminary data.</text>
</comment>
<accession>A0ABV7WBP1</accession>
<feature type="transmembrane region" description="Helical" evidence="1">
    <location>
        <begin position="232"/>
        <end position="255"/>
    </location>
</feature>
<evidence type="ECO:0000313" key="3">
    <source>
        <dbReference type="Proteomes" id="UP001595685"/>
    </source>
</evidence>
<dbReference type="Pfam" id="PF11449">
    <property type="entry name" value="ArsP_2"/>
    <property type="match status" value="1"/>
</dbReference>
<feature type="transmembrane region" description="Helical" evidence="1">
    <location>
        <begin position="50"/>
        <end position="72"/>
    </location>
</feature>
<evidence type="ECO:0000256" key="1">
    <source>
        <dbReference type="SAM" id="Phobius"/>
    </source>
</evidence>
<keyword evidence="1" id="KW-0812">Transmembrane</keyword>
<gene>
    <name evidence="2" type="ORF">ACFOLH_02605</name>
</gene>
<keyword evidence="3" id="KW-1185">Reference proteome</keyword>
<reference evidence="3" key="1">
    <citation type="journal article" date="2019" name="Int. J. Syst. Evol. Microbiol.">
        <title>The Global Catalogue of Microorganisms (GCM) 10K type strain sequencing project: providing services to taxonomists for standard genome sequencing and annotation.</title>
        <authorList>
            <consortium name="The Broad Institute Genomics Platform"/>
            <consortium name="The Broad Institute Genome Sequencing Center for Infectious Disease"/>
            <person name="Wu L."/>
            <person name="Ma J."/>
        </authorList>
    </citation>
    <scope>NUCLEOTIDE SEQUENCE [LARGE SCALE GENOMIC DNA]</scope>
    <source>
        <strain evidence="3">NCAIM B.02333</strain>
    </source>
</reference>